<feature type="transmembrane region" description="Helical" evidence="1">
    <location>
        <begin position="812"/>
        <end position="833"/>
    </location>
</feature>
<keyword evidence="1" id="KW-0812">Transmembrane</keyword>
<evidence type="ECO:0000313" key="3">
    <source>
        <dbReference type="Proteomes" id="UP000199515"/>
    </source>
</evidence>
<feature type="transmembrane region" description="Helical" evidence="1">
    <location>
        <begin position="766"/>
        <end position="792"/>
    </location>
</feature>
<feature type="transmembrane region" description="Helical" evidence="1">
    <location>
        <begin position="281"/>
        <end position="305"/>
    </location>
</feature>
<dbReference type="OrthoDB" id="3653743at2"/>
<dbReference type="AlphaFoldDB" id="A0A1H2V7D6"/>
<dbReference type="STRING" id="589385.SAMN05421504_1011125"/>
<keyword evidence="1" id="KW-1133">Transmembrane helix</keyword>
<feature type="transmembrane region" description="Helical" evidence="1">
    <location>
        <begin position="413"/>
        <end position="434"/>
    </location>
</feature>
<proteinExistence type="predicted"/>
<dbReference type="RefSeq" id="WP_091287369.1">
    <property type="nucleotide sequence ID" value="NZ_FNON01000001.1"/>
</dbReference>
<reference evidence="2 3" key="1">
    <citation type="submission" date="2016-10" db="EMBL/GenBank/DDBJ databases">
        <authorList>
            <person name="de Groot N.N."/>
        </authorList>
    </citation>
    <scope>NUCLEOTIDE SEQUENCE [LARGE SCALE GENOMIC DNA]</scope>
    <source>
        <strain evidence="2 3">CPCC 202699</strain>
    </source>
</reference>
<organism evidence="2 3">
    <name type="scientific">Amycolatopsis xylanica</name>
    <dbReference type="NCBI Taxonomy" id="589385"/>
    <lineage>
        <taxon>Bacteria</taxon>
        <taxon>Bacillati</taxon>
        <taxon>Actinomycetota</taxon>
        <taxon>Actinomycetes</taxon>
        <taxon>Pseudonocardiales</taxon>
        <taxon>Pseudonocardiaceae</taxon>
        <taxon>Amycolatopsis</taxon>
    </lineage>
</organism>
<dbReference type="Proteomes" id="UP000199515">
    <property type="component" value="Unassembled WGS sequence"/>
</dbReference>
<keyword evidence="3" id="KW-1185">Reference proteome</keyword>
<evidence type="ECO:0000313" key="2">
    <source>
        <dbReference type="EMBL" id="SDW63844.1"/>
    </source>
</evidence>
<keyword evidence="1" id="KW-0472">Membrane</keyword>
<sequence length="847" mass="88347">MQLPWRGALKAAFSSPLTMIVAAVTALIACFLATAAVLHASAAGGATALHQSGIVCPDEYGPMFTAHLAKPSAIPAVNEAIAKRAAQHGFGTPVTGMYTPVLQSEHGGSGYRTRLAYRDGGLDQLKQVSGDRAPGIWMGETLSAASHTVLGTTGTFLGKPMPPVSGTYQDLTRPEPRWWCSQQPWAVENRVDDQVKTGSVLFATDRATFDNAMRQLDIAALDQVVITFYEPAPRSLAAAEDLTERSRAMVADVRADLGDLVYGSVPFDRSLSIAQQTQHNVLVSILPLAAISVLVGCAGIATVALQWYQRRHARLRLLAARGSAPVSLGGLAAVELGPAILLGGIAGGLLARSLLGVYGPAGDVGGDAITLGFALSGGVLVISLLLLVGVVAVRAHREFELARTRGRGRFARVLRMFPWELATAAMAVVSWNRMVGYGDASKLGDPLPAIDPLALTYPVFVVLTAGLVAARLVWLLLHASHRARFWSRPALQLAIRRLASARAPVTGVLVISTLAIGMLAAGTSIATGQQEALQTKAGFFVGGTSRVDTESAVGLGTKPLPEALRDTSTVVGRISDASGVVLVIDPATFAKAAEFGALPRDEVDALIAKLDGDPNAPVPAIRVGPQGSLPPLPNSTIVGRLPGFPILGTQVGYVISRTVLSKSKLADIGRWSIVSTVSQESALAALDAAGIGRLDAVSKSGALNALPFYVIEWTVEFLTLLGAVLGVVAVLALLVAVETRRRQNALAGALVLRMGMRLRALLGSHLIELGALMTLAAATGVACGVTVAGLSLPRLDPATFLSPRSQLPDPTAFVASVLVISALVVALAGWLAVRSVRTARTAELIRA</sequence>
<feature type="transmembrane region" description="Helical" evidence="1">
    <location>
        <begin position="454"/>
        <end position="477"/>
    </location>
</feature>
<feature type="transmembrane region" description="Helical" evidence="1">
    <location>
        <begin position="326"/>
        <end position="351"/>
    </location>
</feature>
<feature type="transmembrane region" description="Helical" evidence="1">
    <location>
        <begin position="498"/>
        <end position="521"/>
    </location>
</feature>
<dbReference type="PROSITE" id="PS51257">
    <property type="entry name" value="PROKAR_LIPOPROTEIN"/>
    <property type="match status" value="1"/>
</dbReference>
<evidence type="ECO:0000256" key="1">
    <source>
        <dbReference type="SAM" id="Phobius"/>
    </source>
</evidence>
<gene>
    <name evidence="2" type="ORF">SAMN05421504_1011125</name>
</gene>
<accession>A0A1H2V7D6</accession>
<protein>
    <submittedName>
        <fullName evidence="2">Putative ABC transport system permease protein</fullName>
    </submittedName>
</protein>
<name>A0A1H2V7D6_9PSEU</name>
<feature type="transmembrane region" description="Helical" evidence="1">
    <location>
        <begin position="371"/>
        <end position="393"/>
    </location>
</feature>
<feature type="transmembrane region" description="Helical" evidence="1">
    <location>
        <begin position="717"/>
        <end position="737"/>
    </location>
</feature>
<dbReference type="EMBL" id="FNON01000001">
    <property type="protein sequence ID" value="SDW63844.1"/>
    <property type="molecule type" value="Genomic_DNA"/>
</dbReference>